<evidence type="ECO:0000313" key="1">
    <source>
        <dbReference type="EMBL" id="OCK84750.1"/>
    </source>
</evidence>
<accession>A0A8E2EJ33</accession>
<dbReference type="Proteomes" id="UP000250266">
    <property type="component" value="Unassembled WGS sequence"/>
</dbReference>
<dbReference type="EMBL" id="KV744831">
    <property type="protein sequence ID" value="OCK84750.1"/>
    <property type="molecule type" value="Genomic_DNA"/>
</dbReference>
<keyword evidence="2" id="KW-1185">Reference proteome</keyword>
<organism evidence="1 2">
    <name type="scientific">Lepidopterella palustris CBS 459.81</name>
    <dbReference type="NCBI Taxonomy" id="1314670"/>
    <lineage>
        <taxon>Eukaryota</taxon>
        <taxon>Fungi</taxon>
        <taxon>Dikarya</taxon>
        <taxon>Ascomycota</taxon>
        <taxon>Pezizomycotina</taxon>
        <taxon>Dothideomycetes</taxon>
        <taxon>Pleosporomycetidae</taxon>
        <taxon>Mytilinidiales</taxon>
        <taxon>Argynnaceae</taxon>
        <taxon>Lepidopterella</taxon>
    </lineage>
</organism>
<evidence type="ECO:0000313" key="2">
    <source>
        <dbReference type="Proteomes" id="UP000250266"/>
    </source>
</evidence>
<protein>
    <submittedName>
        <fullName evidence="1">Uncharacterized protein</fullName>
    </submittedName>
</protein>
<reference evidence="1 2" key="1">
    <citation type="journal article" date="2016" name="Nat. Commun.">
        <title>Ectomycorrhizal ecology is imprinted in the genome of the dominant symbiotic fungus Cenococcum geophilum.</title>
        <authorList>
            <consortium name="DOE Joint Genome Institute"/>
            <person name="Peter M."/>
            <person name="Kohler A."/>
            <person name="Ohm R.A."/>
            <person name="Kuo A."/>
            <person name="Krutzmann J."/>
            <person name="Morin E."/>
            <person name="Arend M."/>
            <person name="Barry K.W."/>
            <person name="Binder M."/>
            <person name="Choi C."/>
            <person name="Clum A."/>
            <person name="Copeland A."/>
            <person name="Grisel N."/>
            <person name="Haridas S."/>
            <person name="Kipfer T."/>
            <person name="LaButti K."/>
            <person name="Lindquist E."/>
            <person name="Lipzen A."/>
            <person name="Maire R."/>
            <person name="Meier B."/>
            <person name="Mihaltcheva S."/>
            <person name="Molinier V."/>
            <person name="Murat C."/>
            <person name="Poggeler S."/>
            <person name="Quandt C.A."/>
            <person name="Sperisen C."/>
            <person name="Tritt A."/>
            <person name="Tisserant E."/>
            <person name="Crous P.W."/>
            <person name="Henrissat B."/>
            <person name="Nehls U."/>
            <person name="Egli S."/>
            <person name="Spatafora J.W."/>
            <person name="Grigoriev I.V."/>
            <person name="Martin F.M."/>
        </authorList>
    </citation>
    <scope>NUCLEOTIDE SEQUENCE [LARGE SCALE GENOMIC DNA]</scope>
    <source>
        <strain evidence="1 2">CBS 459.81</strain>
    </source>
</reference>
<gene>
    <name evidence="1" type="ORF">K432DRAFT_432052</name>
</gene>
<dbReference type="OrthoDB" id="5296at2759"/>
<proteinExistence type="predicted"/>
<sequence length="122" mass="13667">MPPWSLISPASRGISFALARYVLRTTDARAVAIARRDLEKTKENILSGQDNIDGSRLTVLKLVKTFDNHLRAMASGDAIAVALYPSIVKKGQLFEKEWVAERLVEVMRGAWCWRERQVLGLG</sequence>
<dbReference type="AlphaFoldDB" id="A0A8E2EJ33"/>
<name>A0A8E2EJ33_9PEZI</name>